<keyword evidence="2" id="KW-1185">Reference proteome</keyword>
<evidence type="ECO:0000313" key="1">
    <source>
        <dbReference type="EMBL" id="URE28910.1"/>
    </source>
</evidence>
<evidence type="ECO:0008006" key="3">
    <source>
        <dbReference type="Google" id="ProtNLM"/>
    </source>
</evidence>
<proteinExistence type="predicted"/>
<organism evidence="1 2">
    <name type="scientific">Musa troglodytarum</name>
    <name type="common">fe'i banana</name>
    <dbReference type="NCBI Taxonomy" id="320322"/>
    <lineage>
        <taxon>Eukaryota</taxon>
        <taxon>Viridiplantae</taxon>
        <taxon>Streptophyta</taxon>
        <taxon>Embryophyta</taxon>
        <taxon>Tracheophyta</taxon>
        <taxon>Spermatophyta</taxon>
        <taxon>Magnoliopsida</taxon>
        <taxon>Liliopsida</taxon>
        <taxon>Zingiberales</taxon>
        <taxon>Musaceae</taxon>
        <taxon>Musa</taxon>
    </lineage>
</organism>
<dbReference type="FunFam" id="3.40.50.1820:FF:000097">
    <property type="entry name" value="Alpha/beta hydrolase family protein"/>
    <property type="match status" value="1"/>
</dbReference>
<dbReference type="Gene3D" id="3.40.50.1820">
    <property type="entry name" value="alpha/beta hydrolase"/>
    <property type="match status" value="2"/>
</dbReference>
<dbReference type="AlphaFoldDB" id="A0A9E7KVR9"/>
<dbReference type="PIRSF" id="PIRSF031088">
    <property type="entry name" value="UCP031088_abhydr"/>
    <property type="match status" value="1"/>
</dbReference>
<dbReference type="OrthoDB" id="9974421at2759"/>
<gene>
    <name evidence="1" type="ORF">MUK42_33627</name>
</gene>
<dbReference type="EMBL" id="CP097510">
    <property type="protein sequence ID" value="URE28910.1"/>
    <property type="molecule type" value="Genomic_DNA"/>
</dbReference>
<dbReference type="Proteomes" id="UP001055439">
    <property type="component" value="Chromosome 8"/>
</dbReference>
<protein>
    <recommendedName>
        <fullName evidence="3">AB hydrolase-1 domain-containing protein</fullName>
    </recommendedName>
</protein>
<sequence length="616" mass="67875">MFVLHHGDVRTALAAAAAAFSSHNSTPPFGGGGGRREWRPAAFLRPVAARAGPSQRSLSVSVAAPPSVKDGEKPEICTADELHYAPVPGTEWRLALWRYRPPLEAPKRNHPLMLLSGVGTNAIGFDLSPGASFARHMSCQGFDTWIVEVRGAGLSMRINELKAVDEPFTMPIMCCTDSVDKINPNDAMLVKERLIGSSGPMPDSEITNVNNTTTDTFTWNEPKLVTELTATFIGLAERFSGYLNEGQLRDISAKLFDQISKLLEDTRLSERYNEIAENISTLLETRQNSTVAGQIKDLSQRLVNVIEEGQRSVSPQLFDLQERLSATIEDFQKQLDLIITYDWDFDNYLEEDVPAAMEYIRLQTQSKDGKLLAIGHSMGGILLYAMLSKCAHEKIKSKLAGVVTLASSIDYTTSKSSLKLLLPLADPAQALNVPVVPLGVLLAAAYPLSARPPYVLSWLNDQISAQDMMHPELFAKLVLNNFCTVPAKVILQLTTAFRDGGLRNRTGTFFYKDHLCKCDVPILALAGDVDLICPPEAVYETVKLIPKEMVTCKVFGKPDGPHYAHYDLVGGRMAIKEVYPCILQFLSRHDDLPTPDSDYAVCNHGMKSYVGYQLGR</sequence>
<dbReference type="FunFam" id="3.40.50.1820:FF:000119">
    <property type="entry name" value="Alpha/beta hydrolase family protein"/>
    <property type="match status" value="1"/>
</dbReference>
<reference evidence="1" key="1">
    <citation type="submission" date="2022-05" db="EMBL/GenBank/DDBJ databases">
        <title>The Musa troglodytarum L. genome provides insights into the mechanism of non-climacteric behaviour and enrichment of carotenoids.</title>
        <authorList>
            <person name="Wang J."/>
        </authorList>
    </citation>
    <scope>NUCLEOTIDE SEQUENCE</scope>
    <source>
        <tissue evidence="1">Leaf</tissue>
    </source>
</reference>
<dbReference type="Gene3D" id="1.20.120.20">
    <property type="entry name" value="Apolipoprotein"/>
    <property type="match status" value="1"/>
</dbReference>
<accession>A0A9E7KVR9</accession>
<name>A0A9E7KVR9_9LILI</name>
<dbReference type="InterPro" id="IPR016969">
    <property type="entry name" value="UCP031088_abhydr"/>
</dbReference>
<dbReference type="PANTHER" id="PTHR11005">
    <property type="entry name" value="LYSOSOMAL ACID LIPASE-RELATED"/>
    <property type="match status" value="1"/>
</dbReference>
<dbReference type="InterPro" id="IPR029058">
    <property type="entry name" value="AB_hydrolase_fold"/>
</dbReference>
<dbReference type="SUPFAM" id="SSF53474">
    <property type="entry name" value="alpha/beta-Hydrolases"/>
    <property type="match status" value="1"/>
</dbReference>
<evidence type="ECO:0000313" key="2">
    <source>
        <dbReference type="Proteomes" id="UP001055439"/>
    </source>
</evidence>